<dbReference type="AlphaFoldDB" id="A0A916ULD4"/>
<dbReference type="Pfam" id="PF13699">
    <property type="entry name" value="eCIS_core"/>
    <property type="match status" value="1"/>
</dbReference>
<evidence type="ECO:0000313" key="4">
    <source>
        <dbReference type="Proteomes" id="UP000637423"/>
    </source>
</evidence>
<feature type="domain" description="eCIS core" evidence="2">
    <location>
        <begin position="112"/>
        <end position="177"/>
    </location>
</feature>
<keyword evidence="4" id="KW-1185">Reference proteome</keyword>
<gene>
    <name evidence="3" type="ORF">GCM10011396_25720</name>
</gene>
<accession>A0A916ULD4</accession>
<reference evidence="3" key="2">
    <citation type="submission" date="2020-09" db="EMBL/GenBank/DDBJ databases">
        <authorList>
            <person name="Sun Q."/>
            <person name="Zhou Y."/>
        </authorList>
    </citation>
    <scope>NUCLEOTIDE SEQUENCE</scope>
    <source>
        <strain evidence="3">CGMCC 1.10998</strain>
    </source>
</reference>
<dbReference type="RefSeq" id="WP_229751082.1">
    <property type="nucleotide sequence ID" value="NZ_BMED01000002.1"/>
</dbReference>
<proteinExistence type="predicted"/>
<sequence>MHTPQQPPLQAEKQPDAVQRTTAGIALQERDFVDSRPAAAAQRKLAEMMNNSPRVLQQQALSDAIHNSPRMVAQRNKINALFGGAAQLEENGEMPPQLSPVQREEKPNNTGLPNQLKSGIESLSGISMDHVKVHYNSEKPAQLLAHAYAQGSEIHVGPGQERHLSHEAWHVVQQAQGRVRATMQMKPGTPLNDDVGLEGEADLMGEQASRLGHLVEKGPVEMLGMIPNSSPVTQLTAAELTNAQTIWNQHHAKHGIVDGHVQADILALQGAYNHYLLPANGSHNDVVADGLNPFLRSSVLGLMHDMEEIDSHAGGYYYQQEVKAGRNAARNILNEQGARGGVSNLRDPDLIVTQGPGGVKGAIEVKRTTTQNGLDGMLTSAISQLSRRTGYSSATVEVEVTHPTQVATIVGNRAAVDQTVIDAVSNNGFAKNYYPQAIPYPGGLWGPTILLTVAVRDGVAGGLTYDRDFRVHLRQAVGRGGRMSYSVEIVLPAATRV</sequence>
<feature type="region of interest" description="Disordered" evidence="1">
    <location>
        <begin position="90"/>
        <end position="111"/>
    </location>
</feature>
<protein>
    <recommendedName>
        <fullName evidence="2">eCIS core domain-containing protein</fullName>
    </recommendedName>
</protein>
<evidence type="ECO:0000259" key="2">
    <source>
        <dbReference type="Pfam" id="PF13699"/>
    </source>
</evidence>
<organism evidence="3 4">
    <name type="scientific">Undibacterium terreum</name>
    <dbReference type="NCBI Taxonomy" id="1224302"/>
    <lineage>
        <taxon>Bacteria</taxon>
        <taxon>Pseudomonadati</taxon>
        <taxon>Pseudomonadota</taxon>
        <taxon>Betaproteobacteria</taxon>
        <taxon>Burkholderiales</taxon>
        <taxon>Oxalobacteraceae</taxon>
        <taxon>Undibacterium</taxon>
    </lineage>
</organism>
<dbReference type="EMBL" id="BMED01000002">
    <property type="protein sequence ID" value="GGC77423.1"/>
    <property type="molecule type" value="Genomic_DNA"/>
</dbReference>
<comment type="caution">
    <text evidence="3">The sequence shown here is derived from an EMBL/GenBank/DDBJ whole genome shotgun (WGS) entry which is preliminary data.</text>
</comment>
<dbReference type="Proteomes" id="UP000637423">
    <property type="component" value="Unassembled WGS sequence"/>
</dbReference>
<dbReference type="InterPro" id="IPR025295">
    <property type="entry name" value="eCIS_core_dom"/>
</dbReference>
<evidence type="ECO:0000313" key="3">
    <source>
        <dbReference type="EMBL" id="GGC77423.1"/>
    </source>
</evidence>
<evidence type="ECO:0000256" key="1">
    <source>
        <dbReference type="SAM" id="MobiDB-lite"/>
    </source>
</evidence>
<name>A0A916ULD4_9BURK</name>
<reference evidence="3" key="1">
    <citation type="journal article" date="2014" name="Int. J. Syst. Evol. Microbiol.">
        <title>Complete genome sequence of Corynebacterium casei LMG S-19264T (=DSM 44701T), isolated from a smear-ripened cheese.</title>
        <authorList>
            <consortium name="US DOE Joint Genome Institute (JGI-PGF)"/>
            <person name="Walter F."/>
            <person name="Albersmeier A."/>
            <person name="Kalinowski J."/>
            <person name="Ruckert C."/>
        </authorList>
    </citation>
    <scope>NUCLEOTIDE SEQUENCE</scope>
    <source>
        <strain evidence="3">CGMCC 1.10998</strain>
    </source>
</reference>